<evidence type="ECO:0000256" key="1">
    <source>
        <dbReference type="ARBA" id="ARBA00005858"/>
    </source>
</evidence>
<dbReference type="InterPro" id="IPR017117">
    <property type="entry name" value="Nob1_euk"/>
</dbReference>
<sequence length="493" mass="55835">MPIGVEAVDIDSETMSEPRVLALVLDATPLITQHISTLKTFAKEFYTTPTVYNEIKDENAKKNLALWGEYLQVRHPKAEFIKKVTDFSKLTGDYAVLSANDIHIIALTYELECEFNHGDWRLRSFPGEKREFKRKVDALKEKTTVEAVADAPVEAEVDAVSPEQSIGSSEPTEKKKKPRRRGGKKNRERRLAREAAEAQEQAASQHEGEQNQKAKEETETSKVNAEEEVSQGAINDALDKLDEKNQAQQVQDLEETYEDDDDDGEWITSENMLDVLIRDSGEQIEKEKVSTKIKVALATGDFAVQNVSMQIGLNLMSTVSGLQIKRVRNYMMRCHACFTMVPIPKNGQPKHFCPRCGGQTLLRCAVSVDSKTGEVTPHLKANFEWHKRGDRYSLASPLSKNTQKRMGKKGFVHNKSNKQKEYEEPILREDQKEYQKALKDDDWLRRKNEKILDDYIGGGSADNFISPFVAQGFRAHGVKVGKGRYVNSGRRRK</sequence>
<feature type="compositionally biased region" description="Low complexity" evidence="9">
    <location>
        <begin position="153"/>
        <end position="163"/>
    </location>
</feature>
<feature type="binding site" evidence="8">
    <location>
        <position position="337"/>
    </location>
    <ligand>
        <name>Zn(2+)</name>
        <dbReference type="ChEBI" id="CHEBI:29105"/>
    </ligand>
</feature>
<evidence type="ECO:0000256" key="2">
    <source>
        <dbReference type="ARBA" id="ARBA00022722"/>
    </source>
</evidence>
<dbReference type="GO" id="GO:0005730">
    <property type="term" value="C:nucleolus"/>
    <property type="evidence" value="ECO:0007669"/>
    <property type="project" value="UniProtKB-SubCell"/>
</dbReference>
<evidence type="ECO:0000259" key="10">
    <source>
        <dbReference type="SMART" id="SM00670"/>
    </source>
</evidence>
<dbReference type="PIRSF" id="PIRSF037125">
    <property type="entry name" value="D-site_20S_pre-rRNA_nuclease"/>
    <property type="match status" value="1"/>
</dbReference>
<evidence type="ECO:0000256" key="8">
    <source>
        <dbReference type="PIRSR" id="PIRSR037125-1"/>
    </source>
</evidence>
<dbReference type="GO" id="GO:0016787">
    <property type="term" value="F:hydrolase activity"/>
    <property type="evidence" value="ECO:0007669"/>
    <property type="project" value="UniProtKB-KW"/>
</dbReference>
<keyword evidence="4" id="KW-0378">Hydrolase</keyword>
<dbReference type="InterPro" id="IPR002716">
    <property type="entry name" value="PIN_dom"/>
</dbReference>
<evidence type="ECO:0000256" key="7">
    <source>
        <dbReference type="PIRNR" id="PIRNR037125"/>
    </source>
</evidence>
<gene>
    <name evidence="11" type="primary">NOB1</name>
    <name evidence="11" type="ORF">BN1211_2964</name>
</gene>
<dbReference type="GO" id="GO:0046872">
    <property type="term" value="F:metal ion binding"/>
    <property type="evidence" value="ECO:0007669"/>
    <property type="project" value="UniProtKB-UniRule"/>
</dbReference>
<feature type="compositionally biased region" description="Basic and acidic residues" evidence="9">
    <location>
        <begin position="206"/>
        <end position="220"/>
    </location>
</feature>
<keyword evidence="5 7" id="KW-0862">Zinc</keyword>
<dbReference type="PANTHER" id="PTHR12814:SF2">
    <property type="entry name" value="RNA-BINDING PROTEIN NOB1"/>
    <property type="match status" value="1"/>
</dbReference>
<comment type="similarity">
    <text evidence="1 7">Belongs to the NOB1 family.</text>
</comment>
<dbReference type="AlphaFoldDB" id="A0A0H5C3T6"/>
<dbReference type="Gene3D" id="3.40.50.1010">
    <property type="entry name" value="5'-nuclease"/>
    <property type="match status" value="1"/>
</dbReference>
<keyword evidence="2" id="KW-0540">Nuclease</keyword>
<dbReference type="SUPFAM" id="SSF144206">
    <property type="entry name" value="NOB1 zinc finger-like"/>
    <property type="match status" value="1"/>
</dbReference>
<evidence type="ECO:0000256" key="4">
    <source>
        <dbReference type="ARBA" id="ARBA00022801"/>
    </source>
</evidence>
<accession>A0A0H5C3T6</accession>
<proteinExistence type="inferred from homology"/>
<name>A0A0H5C3T6_CYBJN</name>
<dbReference type="Pfam" id="PF08772">
    <property type="entry name" value="Zn_ribbon_NOB1"/>
    <property type="match status" value="1"/>
</dbReference>
<dbReference type="FunFam" id="3.40.50.1010:FF:000020">
    <property type="entry name" value="20S-pre-rRNA D-site endonuclease NOB1"/>
    <property type="match status" value="1"/>
</dbReference>
<feature type="domain" description="PIN" evidence="10">
    <location>
        <begin position="21"/>
        <end position="124"/>
    </location>
</feature>
<evidence type="ECO:0000256" key="9">
    <source>
        <dbReference type="SAM" id="MobiDB-lite"/>
    </source>
</evidence>
<protein>
    <recommendedName>
        <fullName evidence="7">20S-pre-rRNA D-site endonuclease NOB1</fullName>
    </recommendedName>
</protein>
<reference evidence="12" key="1">
    <citation type="journal article" date="2015" name="J. Biotechnol.">
        <title>The structure of the Cyberlindnera jadinii genome and its relation to Candida utilis analyzed by the occurrence of single nucleotide polymorphisms.</title>
        <authorList>
            <person name="Rupp O."/>
            <person name="Brinkrolf K."/>
            <person name="Buerth C."/>
            <person name="Kunigo M."/>
            <person name="Schneider J."/>
            <person name="Jaenicke S."/>
            <person name="Goesmann A."/>
            <person name="Puehler A."/>
            <person name="Jaeger K.-E."/>
            <person name="Ernst J.F."/>
        </authorList>
    </citation>
    <scope>NUCLEOTIDE SEQUENCE [LARGE SCALE GENOMIC DNA]</scope>
    <source>
        <strain evidence="12">ATCC 18201 / CBS 1600 / BCRC 20928 / JCM 3617 / NBRC 0987 / NRRL Y-1542</strain>
    </source>
</reference>
<feature type="binding site" evidence="8">
    <location>
        <position position="353"/>
    </location>
    <ligand>
        <name>Zn(2+)</name>
        <dbReference type="ChEBI" id="CHEBI:29105"/>
    </ligand>
</feature>
<feature type="region of interest" description="Disordered" evidence="9">
    <location>
        <begin position="153"/>
        <end position="229"/>
    </location>
</feature>
<feature type="binding site" evidence="8">
    <location>
        <position position="356"/>
    </location>
    <ligand>
        <name>Zn(2+)</name>
        <dbReference type="ChEBI" id="CHEBI:29105"/>
    </ligand>
</feature>
<dbReference type="InterPro" id="IPR036283">
    <property type="entry name" value="NOB1_Zf-like_sf"/>
</dbReference>
<evidence type="ECO:0000256" key="5">
    <source>
        <dbReference type="ARBA" id="ARBA00022833"/>
    </source>
</evidence>
<dbReference type="CDD" id="cd09876">
    <property type="entry name" value="PIN_Nob1-like"/>
    <property type="match status" value="1"/>
</dbReference>
<evidence type="ECO:0000313" key="11">
    <source>
        <dbReference type="EMBL" id="CEP22583.1"/>
    </source>
</evidence>
<evidence type="ECO:0000256" key="3">
    <source>
        <dbReference type="ARBA" id="ARBA00022723"/>
    </source>
</evidence>
<evidence type="ECO:0000256" key="6">
    <source>
        <dbReference type="ARBA" id="ARBA00023242"/>
    </source>
</evidence>
<dbReference type="GO" id="GO:0005737">
    <property type="term" value="C:cytoplasm"/>
    <property type="evidence" value="ECO:0007669"/>
    <property type="project" value="UniProtKB-ARBA"/>
</dbReference>
<feature type="binding site" evidence="8">
    <location>
        <position position="334"/>
    </location>
    <ligand>
        <name>Zn(2+)</name>
        <dbReference type="ChEBI" id="CHEBI:29105"/>
    </ligand>
</feature>
<comment type="subcellular location">
    <subcellularLocation>
        <location evidence="7">Nucleus</location>
        <location evidence="7">Nucleolus</location>
    </subcellularLocation>
</comment>
<keyword evidence="3 7" id="KW-0479">Metal-binding</keyword>
<dbReference type="GO" id="GO:0030688">
    <property type="term" value="C:preribosome, small subunit precursor"/>
    <property type="evidence" value="ECO:0007669"/>
    <property type="project" value="TreeGrafter"/>
</dbReference>
<dbReference type="InterPro" id="IPR014881">
    <property type="entry name" value="NOB1_Zn-bd"/>
</dbReference>
<comment type="function">
    <text evidence="7">Required for the synthesis of 40S ribosome subunits. Has a role in processing 20S pre-rRNA into the mature 18S rRNA, where it is required for cleavage at the 3' end of the mature 18S rRNA (D-site). Accompanies the 20S pre-rRNA from the nucleus to the cytoplasm.</text>
</comment>
<dbReference type="SMART" id="SM00670">
    <property type="entry name" value="PINc"/>
    <property type="match status" value="1"/>
</dbReference>
<organism evidence="11 12">
    <name type="scientific">Cyberlindnera jadinii (strain ATCC 18201 / CBS 1600 / BCRC 20928 / JCM 3617 / NBRC 0987 / NRRL Y-1542)</name>
    <name type="common">Torula yeast</name>
    <name type="synonym">Candida utilis</name>
    <dbReference type="NCBI Taxonomy" id="983966"/>
    <lineage>
        <taxon>Eukaryota</taxon>
        <taxon>Fungi</taxon>
        <taxon>Dikarya</taxon>
        <taxon>Ascomycota</taxon>
        <taxon>Saccharomycotina</taxon>
        <taxon>Saccharomycetes</taxon>
        <taxon>Phaffomycetales</taxon>
        <taxon>Phaffomycetaceae</taxon>
        <taxon>Cyberlindnera</taxon>
    </lineage>
</organism>
<dbReference type="PANTHER" id="PTHR12814">
    <property type="entry name" value="RNA-BINDING PROTEIN NOB1"/>
    <property type="match status" value="1"/>
</dbReference>
<dbReference type="Pfam" id="PF17146">
    <property type="entry name" value="PIN_6"/>
    <property type="match status" value="1"/>
</dbReference>
<dbReference type="GO" id="GO:0004521">
    <property type="term" value="F:RNA endonuclease activity"/>
    <property type="evidence" value="ECO:0007669"/>
    <property type="project" value="UniProtKB-UniRule"/>
</dbReference>
<dbReference type="EMBL" id="CDQK01000003">
    <property type="protein sequence ID" value="CEP22583.1"/>
    <property type="molecule type" value="Genomic_DNA"/>
</dbReference>
<dbReference type="Gene3D" id="6.20.210.10">
    <property type="entry name" value="Nin one binding (NOB1), Zn-ribbon-like"/>
    <property type="match status" value="1"/>
</dbReference>
<dbReference type="GO" id="GO:0030490">
    <property type="term" value="P:maturation of SSU-rRNA"/>
    <property type="evidence" value="ECO:0007669"/>
    <property type="project" value="TreeGrafter"/>
</dbReference>
<dbReference type="InterPro" id="IPR039907">
    <property type="entry name" value="NOB1"/>
</dbReference>
<dbReference type="Proteomes" id="UP000038830">
    <property type="component" value="Unassembled WGS sequence"/>
</dbReference>
<feature type="compositionally biased region" description="Basic residues" evidence="9">
    <location>
        <begin position="174"/>
        <end position="188"/>
    </location>
</feature>
<evidence type="ECO:0000313" key="12">
    <source>
        <dbReference type="Proteomes" id="UP000038830"/>
    </source>
</evidence>
<dbReference type="InterPro" id="IPR033411">
    <property type="entry name" value="Ribonuclease_PIN"/>
</dbReference>
<keyword evidence="6 7" id="KW-0539">Nucleus</keyword>